<feature type="compositionally biased region" description="Basic and acidic residues" evidence="2">
    <location>
        <begin position="831"/>
        <end position="846"/>
    </location>
</feature>
<feature type="region of interest" description="Disordered" evidence="2">
    <location>
        <begin position="530"/>
        <end position="595"/>
    </location>
</feature>
<feature type="region of interest" description="Disordered" evidence="2">
    <location>
        <begin position="631"/>
        <end position="712"/>
    </location>
</feature>
<feature type="compositionally biased region" description="Low complexity" evidence="2">
    <location>
        <begin position="1038"/>
        <end position="1054"/>
    </location>
</feature>
<name>A0AAE0ZUW9_9GAST</name>
<proteinExistence type="predicted"/>
<feature type="region of interest" description="Disordered" evidence="2">
    <location>
        <begin position="406"/>
        <end position="481"/>
    </location>
</feature>
<evidence type="ECO:0000256" key="2">
    <source>
        <dbReference type="SAM" id="MobiDB-lite"/>
    </source>
</evidence>
<dbReference type="InterPro" id="IPR013087">
    <property type="entry name" value="Znf_C2H2_type"/>
</dbReference>
<feature type="region of interest" description="Disordered" evidence="2">
    <location>
        <begin position="1189"/>
        <end position="1220"/>
    </location>
</feature>
<feature type="region of interest" description="Disordered" evidence="2">
    <location>
        <begin position="1036"/>
        <end position="1148"/>
    </location>
</feature>
<feature type="compositionally biased region" description="Basic and acidic residues" evidence="2">
    <location>
        <begin position="796"/>
        <end position="811"/>
    </location>
</feature>
<keyword evidence="1" id="KW-0863">Zinc-finger</keyword>
<feature type="compositionally biased region" description="Polar residues" evidence="2">
    <location>
        <begin position="777"/>
        <end position="793"/>
    </location>
</feature>
<evidence type="ECO:0000256" key="1">
    <source>
        <dbReference type="PROSITE-ProRule" id="PRU00042"/>
    </source>
</evidence>
<accession>A0AAE0ZUW9</accession>
<gene>
    <name evidence="4" type="ORF">RRG08_046761</name>
</gene>
<keyword evidence="1" id="KW-0479">Metal-binding</keyword>
<feature type="domain" description="C2H2-type" evidence="3">
    <location>
        <begin position="488"/>
        <end position="516"/>
    </location>
</feature>
<feature type="compositionally biased region" description="Polar residues" evidence="2">
    <location>
        <begin position="461"/>
        <end position="477"/>
    </location>
</feature>
<comment type="caution">
    <text evidence="4">The sequence shown here is derived from an EMBL/GenBank/DDBJ whole genome shotgun (WGS) entry which is preliminary data.</text>
</comment>
<feature type="domain" description="C2H2-type" evidence="3">
    <location>
        <begin position="923"/>
        <end position="946"/>
    </location>
</feature>
<feature type="compositionally biased region" description="Acidic residues" evidence="2">
    <location>
        <begin position="1118"/>
        <end position="1127"/>
    </location>
</feature>
<evidence type="ECO:0000313" key="5">
    <source>
        <dbReference type="Proteomes" id="UP001283361"/>
    </source>
</evidence>
<feature type="compositionally biased region" description="Basic residues" evidence="2">
    <location>
        <begin position="1191"/>
        <end position="1202"/>
    </location>
</feature>
<feature type="compositionally biased region" description="Polar residues" evidence="2">
    <location>
        <begin position="1060"/>
        <end position="1079"/>
    </location>
</feature>
<feature type="region of interest" description="Disordered" evidence="2">
    <location>
        <begin position="734"/>
        <end position="913"/>
    </location>
</feature>
<dbReference type="PROSITE" id="PS00028">
    <property type="entry name" value="ZINC_FINGER_C2H2_1"/>
    <property type="match status" value="3"/>
</dbReference>
<protein>
    <recommendedName>
        <fullName evidence="3">C2H2-type domain-containing protein</fullName>
    </recommendedName>
</protein>
<feature type="compositionally biased region" description="Acidic residues" evidence="2">
    <location>
        <begin position="878"/>
        <end position="894"/>
    </location>
</feature>
<dbReference type="EMBL" id="JAWDGP010003248">
    <property type="protein sequence ID" value="KAK3776094.1"/>
    <property type="molecule type" value="Genomic_DNA"/>
</dbReference>
<dbReference type="GO" id="GO:0006355">
    <property type="term" value="P:regulation of DNA-templated transcription"/>
    <property type="evidence" value="ECO:0007669"/>
    <property type="project" value="TreeGrafter"/>
</dbReference>
<feature type="region of interest" description="Disordered" evidence="2">
    <location>
        <begin position="256"/>
        <end position="281"/>
    </location>
</feature>
<dbReference type="PANTHER" id="PTHR15021">
    <property type="entry name" value="DISCONNECTED-RELATED"/>
    <property type="match status" value="1"/>
</dbReference>
<dbReference type="GO" id="GO:0008270">
    <property type="term" value="F:zinc ion binding"/>
    <property type="evidence" value="ECO:0007669"/>
    <property type="project" value="UniProtKB-KW"/>
</dbReference>
<dbReference type="SUPFAM" id="SSF81995">
    <property type="entry name" value="beta-sandwich domain of Sec23/24"/>
    <property type="match status" value="1"/>
</dbReference>
<dbReference type="PANTHER" id="PTHR15021:SF0">
    <property type="entry name" value="DISCO-RELATED, ISOFORM A-RELATED"/>
    <property type="match status" value="1"/>
</dbReference>
<sequence>MDTASLISSGMGLRGVPVKSRNLIFSFLERTALDKLGTSHIMNLGLQVEVVQPNIVFDIASLMLYGAHATPVRLKILLDRLFSVLQHEEVLQVLHGFGWTYEDYARGYILQDSSGRVLDKWCVATREEEMVVLQQFLRFGETKAIAQEIILQDTKDRHDVLVKQTSRAESDIKKFIERSNLTMQNYIKSYESTRQLFGPRSVPVPFIPPPPQVPRMMTPPLVSPGGFSASPTGREAGHVTPTSSRAHVPVASTPTTLPAAAPANQHVQSTQQPFDGRKEHQIPNPATAALSLSPGLILPKAMAAAAVAAAQQRPTVADNSPKNLSVRLPVVVPSASRASPSAQIIQQQSQTQAQQIQQLQLLQQQQLQQQQQIQQQQQQQQQQQLQQQQQKQQQQQQQQVQQQQKLKAQSEQDMDEVDGGDGYGSCSEDDGEILDYSTKDGGPESPTDGEKSGSKQHNRKSSNPTKRQWTPSANFGSTLVGPNGKKRVLCTACNKTFCDKGALKIHYSAVHLKEMHKCTVEGCNMMFSSRRSRNRHSANPNPKLHMPQKRKDEMESGDGVEMDLSTASNNSDDISSSAPCRASTPTLPLPASTSSVTPLTVANTAAGLPILEAPRLLRPDASFFLEMSAQFPFMSPPPTKKVKLDEEDKPTDLSKANKSPSPAMPDVTSDEGPCDLSSKKSGSEEPKLEIDLDTPAEKEDKLSEKNRNENMMTGIAASAPAVIATVAAIAEESAAKTDNGNRAGSRRKNNAPIRCAQKNDSLSTSEENIDEKDLSIQEETQTTLEHLQGSNDICQVDDREPIDIEKNEAKNFPKIASLLSSKEASDENELEYQKQENIKNKEKDNQDINDDGSNEVVMSVKEQQSTLESDAKQKGNDADDEEDGSESESDDDESLPSNDGSLPMLPGGQDYPPELYVDKDFPLTCKICGKVFQNSFTVKVHFQNVHLKLMHTCTVNGCGATFPSKRSRDRHSANLNLHRKQLTGDVQVQEEMDDTLRGNILAKLYGVDYMGGTTGGNLVKNGSVTVNIASHVDIVSGNNNNSTTNNNNNNNNNNNEDDNQSSSKPKITSQPDSTLTQIGRNGKVSKLSASPTPLKLTIQHTGLNGHASKPGSAGSEAVSDDSEDGREEQDGGKDASLSNDDASISSPLRSCQVCGSTFSNLLVLREHVGLAHPDHSDLDLDTEAVATRRSLSPRRARSRQRASRSAAAAGLTTRKNSNTS</sequence>
<dbReference type="InterPro" id="IPR040436">
    <property type="entry name" value="Disconnected-like"/>
</dbReference>
<keyword evidence="1" id="KW-0862">Zinc</keyword>
<feature type="compositionally biased region" description="Basic and acidic residues" evidence="2">
    <location>
        <begin position="677"/>
        <end position="708"/>
    </location>
</feature>
<feature type="compositionally biased region" description="Polar residues" evidence="2">
    <location>
        <begin position="583"/>
        <end position="595"/>
    </location>
</feature>
<evidence type="ECO:0000313" key="4">
    <source>
        <dbReference type="EMBL" id="KAK3776094.1"/>
    </source>
</evidence>
<evidence type="ECO:0000259" key="3">
    <source>
        <dbReference type="PROSITE" id="PS50157"/>
    </source>
</evidence>
<dbReference type="Proteomes" id="UP001283361">
    <property type="component" value="Unassembled WGS sequence"/>
</dbReference>
<keyword evidence="5" id="KW-1185">Reference proteome</keyword>
<organism evidence="4 5">
    <name type="scientific">Elysia crispata</name>
    <name type="common">lettuce slug</name>
    <dbReference type="NCBI Taxonomy" id="231223"/>
    <lineage>
        <taxon>Eukaryota</taxon>
        <taxon>Metazoa</taxon>
        <taxon>Spiralia</taxon>
        <taxon>Lophotrochozoa</taxon>
        <taxon>Mollusca</taxon>
        <taxon>Gastropoda</taxon>
        <taxon>Heterobranchia</taxon>
        <taxon>Euthyneura</taxon>
        <taxon>Panpulmonata</taxon>
        <taxon>Sacoglossa</taxon>
        <taxon>Placobranchoidea</taxon>
        <taxon>Plakobranchidae</taxon>
        <taxon>Elysia</taxon>
    </lineage>
</organism>
<feature type="compositionally biased region" description="Low complexity" evidence="2">
    <location>
        <begin position="565"/>
        <end position="578"/>
    </location>
</feature>
<dbReference type="PROSITE" id="PS50157">
    <property type="entry name" value="ZINC_FINGER_C2H2_2"/>
    <property type="match status" value="2"/>
</dbReference>
<dbReference type="AlphaFoldDB" id="A0AAE0ZUW9"/>
<feature type="compositionally biased region" description="Basic and acidic residues" evidence="2">
    <location>
        <begin position="642"/>
        <end position="652"/>
    </location>
</feature>
<dbReference type="GO" id="GO:0005634">
    <property type="term" value="C:nucleus"/>
    <property type="evidence" value="ECO:0007669"/>
    <property type="project" value="TreeGrafter"/>
</dbReference>
<dbReference type="Gene3D" id="3.30.160.60">
    <property type="entry name" value="Classic Zinc Finger"/>
    <property type="match status" value="2"/>
</dbReference>
<feature type="compositionally biased region" description="Basic and acidic residues" evidence="2">
    <location>
        <begin position="437"/>
        <end position="453"/>
    </location>
</feature>
<dbReference type="SMART" id="SM00355">
    <property type="entry name" value="ZnF_C2H2"/>
    <property type="match status" value="5"/>
</dbReference>
<feature type="compositionally biased region" description="Polar residues" evidence="2">
    <location>
        <begin position="1136"/>
        <end position="1148"/>
    </location>
</feature>
<reference evidence="4" key="1">
    <citation type="journal article" date="2023" name="G3 (Bethesda)">
        <title>A reference genome for the long-term kleptoplast-retaining sea slug Elysia crispata morphotype clarki.</title>
        <authorList>
            <person name="Eastman K.E."/>
            <person name="Pendleton A.L."/>
            <person name="Shaikh M.A."/>
            <person name="Suttiyut T."/>
            <person name="Ogas R."/>
            <person name="Tomko P."/>
            <person name="Gavelis G."/>
            <person name="Widhalm J.R."/>
            <person name="Wisecaver J.H."/>
        </authorList>
    </citation>
    <scope>NUCLEOTIDE SEQUENCE</scope>
    <source>
        <strain evidence="4">ECLA1</strain>
    </source>
</reference>